<dbReference type="PANTHER" id="PTHR30151">
    <property type="entry name" value="ALKANE SULFONATE ABC TRANSPORTER-RELATED, MEMBRANE SUBUNIT"/>
    <property type="match status" value="1"/>
</dbReference>
<dbReference type="PROSITE" id="PS50928">
    <property type="entry name" value="ABC_TM1"/>
    <property type="match status" value="1"/>
</dbReference>
<feature type="transmembrane region" description="Helical" evidence="7">
    <location>
        <begin position="264"/>
        <end position="285"/>
    </location>
</feature>
<evidence type="ECO:0000256" key="3">
    <source>
        <dbReference type="ARBA" id="ARBA00022475"/>
    </source>
</evidence>
<dbReference type="PANTHER" id="PTHR30151:SF20">
    <property type="entry name" value="ABC TRANSPORTER PERMEASE PROTEIN HI_0355-RELATED"/>
    <property type="match status" value="1"/>
</dbReference>
<comment type="caution">
    <text evidence="10">The sequence shown here is derived from an EMBL/GenBank/DDBJ whole genome shotgun (WGS) entry which is preliminary data.</text>
</comment>
<dbReference type="RefSeq" id="WP_156267959.1">
    <property type="nucleotide sequence ID" value="NZ_WOGU01000003.1"/>
</dbReference>
<keyword evidence="3" id="KW-1003">Cell membrane</keyword>
<evidence type="ECO:0000256" key="8">
    <source>
        <dbReference type="SAM" id="MobiDB-lite"/>
    </source>
</evidence>
<evidence type="ECO:0000256" key="7">
    <source>
        <dbReference type="RuleBase" id="RU363032"/>
    </source>
</evidence>
<keyword evidence="4 7" id="KW-0812">Transmembrane</keyword>
<evidence type="ECO:0000256" key="1">
    <source>
        <dbReference type="ARBA" id="ARBA00004651"/>
    </source>
</evidence>
<feature type="transmembrane region" description="Helical" evidence="7">
    <location>
        <begin position="137"/>
        <end position="157"/>
    </location>
</feature>
<evidence type="ECO:0000256" key="2">
    <source>
        <dbReference type="ARBA" id="ARBA00022448"/>
    </source>
</evidence>
<reference evidence="10 11" key="1">
    <citation type="submission" date="2019-12" db="EMBL/GenBank/DDBJ databases">
        <authorList>
            <person name="Shi Y."/>
        </authorList>
    </citation>
    <scope>NUCLEOTIDE SEQUENCE [LARGE SCALE GENOMIC DNA]</scope>
    <source>
        <strain evidence="10 11">JCM 17929</strain>
    </source>
</reference>
<organism evidence="10 11">
    <name type="scientific">Kocuria sediminis</name>
    <dbReference type="NCBI Taxonomy" id="1038857"/>
    <lineage>
        <taxon>Bacteria</taxon>
        <taxon>Bacillati</taxon>
        <taxon>Actinomycetota</taxon>
        <taxon>Actinomycetes</taxon>
        <taxon>Micrococcales</taxon>
        <taxon>Micrococcaceae</taxon>
        <taxon>Kocuria</taxon>
    </lineage>
</organism>
<evidence type="ECO:0000313" key="11">
    <source>
        <dbReference type="Proteomes" id="UP000436989"/>
    </source>
</evidence>
<dbReference type="Proteomes" id="UP000436989">
    <property type="component" value="Unassembled WGS sequence"/>
</dbReference>
<feature type="region of interest" description="Disordered" evidence="8">
    <location>
        <begin position="1"/>
        <end position="26"/>
    </location>
</feature>
<dbReference type="AlphaFoldDB" id="A0A6N8GK52"/>
<gene>
    <name evidence="10" type="ORF">GMA12_05635</name>
</gene>
<feature type="transmembrane region" description="Helical" evidence="7">
    <location>
        <begin position="110"/>
        <end position="130"/>
    </location>
</feature>
<keyword evidence="2 7" id="KW-0813">Transport</keyword>
<evidence type="ECO:0000256" key="4">
    <source>
        <dbReference type="ARBA" id="ARBA00022692"/>
    </source>
</evidence>
<dbReference type="GO" id="GO:0055085">
    <property type="term" value="P:transmembrane transport"/>
    <property type="evidence" value="ECO:0007669"/>
    <property type="project" value="InterPro"/>
</dbReference>
<feature type="transmembrane region" description="Helical" evidence="7">
    <location>
        <begin position="38"/>
        <end position="57"/>
    </location>
</feature>
<evidence type="ECO:0000256" key="5">
    <source>
        <dbReference type="ARBA" id="ARBA00022989"/>
    </source>
</evidence>
<dbReference type="EMBL" id="WOGU01000003">
    <property type="protein sequence ID" value="MUN62622.1"/>
    <property type="molecule type" value="Genomic_DNA"/>
</dbReference>
<dbReference type="InterPro" id="IPR000515">
    <property type="entry name" value="MetI-like"/>
</dbReference>
<sequence>MTAHLPAPSSPGAPEPPRATAARPAGRRVAAAAGRRTLPPWAVAALGVVSTVAVWWLGAATVLRGVGAGDGAGSGAVPTPLAIVRQIASDGAGFYWTNASVTVVEAAQGYLGGNALAVLLAAAALLLPFTERLTTQIAVVSYCLPIVAVGPIIFIVVGPPRSGEPSGTAVALAAISVFFTTYVSVLAGFRTAERSALDVVTVAGGSRWDQLVRVQLVSALPGVFSALRIAAPAALLGAILGEYVGGVDRGMGPAMVNAQQSLEIARVWAVALVSGGLAFLAYAVVGTVARFVTPWSSGGREVGH</sequence>
<dbReference type="CDD" id="cd06261">
    <property type="entry name" value="TM_PBP2"/>
    <property type="match status" value="1"/>
</dbReference>
<keyword evidence="6 7" id="KW-0472">Membrane</keyword>
<dbReference type="Gene3D" id="1.10.3720.10">
    <property type="entry name" value="MetI-like"/>
    <property type="match status" value="1"/>
</dbReference>
<evidence type="ECO:0000259" key="9">
    <source>
        <dbReference type="PROSITE" id="PS50928"/>
    </source>
</evidence>
<proteinExistence type="inferred from homology"/>
<feature type="domain" description="ABC transmembrane type-1" evidence="9">
    <location>
        <begin position="95"/>
        <end position="289"/>
    </location>
</feature>
<dbReference type="GO" id="GO:0005886">
    <property type="term" value="C:plasma membrane"/>
    <property type="evidence" value="ECO:0007669"/>
    <property type="project" value="UniProtKB-SubCell"/>
</dbReference>
<feature type="compositionally biased region" description="Pro residues" evidence="8">
    <location>
        <begin position="8"/>
        <end position="17"/>
    </location>
</feature>
<dbReference type="InterPro" id="IPR035906">
    <property type="entry name" value="MetI-like_sf"/>
</dbReference>
<protein>
    <submittedName>
        <fullName evidence="10">ABC transporter permease subunit</fullName>
    </submittedName>
</protein>
<name>A0A6N8GK52_9MICC</name>
<dbReference type="SUPFAM" id="SSF161098">
    <property type="entry name" value="MetI-like"/>
    <property type="match status" value="1"/>
</dbReference>
<comment type="subcellular location">
    <subcellularLocation>
        <location evidence="1 7">Cell membrane</location>
        <topology evidence="1 7">Multi-pass membrane protein</topology>
    </subcellularLocation>
</comment>
<feature type="transmembrane region" description="Helical" evidence="7">
    <location>
        <begin position="169"/>
        <end position="189"/>
    </location>
</feature>
<comment type="similarity">
    <text evidence="7">Belongs to the binding-protein-dependent transport system permease family.</text>
</comment>
<evidence type="ECO:0000313" key="10">
    <source>
        <dbReference type="EMBL" id="MUN62622.1"/>
    </source>
</evidence>
<keyword evidence="5 7" id="KW-1133">Transmembrane helix</keyword>
<accession>A0A6N8GK52</accession>
<evidence type="ECO:0000256" key="6">
    <source>
        <dbReference type="ARBA" id="ARBA00023136"/>
    </source>
</evidence>
<dbReference type="Pfam" id="PF00528">
    <property type="entry name" value="BPD_transp_1"/>
    <property type="match status" value="1"/>
</dbReference>
<keyword evidence="11" id="KW-1185">Reference proteome</keyword>